<dbReference type="InterPro" id="IPR036584">
    <property type="entry name" value="FliS_sf"/>
</dbReference>
<keyword evidence="6" id="KW-0969">Cilium</keyword>
<dbReference type="NCBIfam" id="TIGR00208">
    <property type="entry name" value="fliS"/>
    <property type="match status" value="1"/>
</dbReference>
<reference evidence="6" key="2">
    <citation type="submission" date="2021-11" db="EMBL/GenBank/DDBJ databases">
        <authorList>
            <person name="Gilroy R."/>
        </authorList>
    </citation>
    <scope>NUCLEOTIDE SEQUENCE</scope>
    <source>
        <strain evidence="6">150</strain>
    </source>
</reference>
<evidence type="ECO:0000256" key="1">
    <source>
        <dbReference type="ARBA" id="ARBA00004514"/>
    </source>
</evidence>
<comment type="similarity">
    <text evidence="2">Belongs to the FliS family.</text>
</comment>
<evidence type="ECO:0000256" key="5">
    <source>
        <dbReference type="ARBA" id="ARBA00023186"/>
    </source>
</evidence>
<dbReference type="CDD" id="cd16098">
    <property type="entry name" value="FliS"/>
    <property type="match status" value="1"/>
</dbReference>
<accession>A0A9E3ZRI5</accession>
<keyword evidence="6" id="KW-0966">Cell projection</keyword>
<dbReference type="PIRSF" id="PIRSF039090">
    <property type="entry name" value="Flis"/>
    <property type="match status" value="1"/>
</dbReference>
<sequence>MYQKNPDLYLKNQVMSASPNKLIEMLYEGAIKNIRLGVLAIEKQDWVKASEVIIKAQDIVSELRYSINEDVDSDIPQQLIQLYDFMYQQLVLANVNKDVAMLQEAQKLLTELLDTWKQIQA</sequence>
<dbReference type="PANTHER" id="PTHR34773">
    <property type="entry name" value="FLAGELLAR SECRETION CHAPERONE FLIS"/>
    <property type="match status" value="1"/>
</dbReference>
<comment type="subcellular location">
    <subcellularLocation>
        <location evidence="1">Cytoplasm</location>
        <location evidence="1">Cytosol</location>
    </subcellularLocation>
</comment>
<reference evidence="6" key="1">
    <citation type="journal article" date="2021" name="PeerJ">
        <title>Extensive microbial diversity within the chicken gut microbiome revealed by metagenomics and culture.</title>
        <authorList>
            <person name="Gilroy R."/>
            <person name="Ravi A."/>
            <person name="Getino M."/>
            <person name="Pursley I."/>
            <person name="Horton D.L."/>
            <person name="Alikhan N.F."/>
            <person name="Baker D."/>
            <person name="Gharbi K."/>
            <person name="Hall N."/>
            <person name="Watson M."/>
            <person name="Adriaenssens E.M."/>
            <person name="Foster-Nyarko E."/>
            <person name="Jarju S."/>
            <person name="Secka A."/>
            <person name="Antonio M."/>
            <person name="Oren A."/>
            <person name="Chaudhuri R.R."/>
            <person name="La Ragione R."/>
            <person name="Hildebrand F."/>
            <person name="Pallen M.J."/>
        </authorList>
    </citation>
    <scope>NUCLEOTIDE SEQUENCE</scope>
    <source>
        <strain evidence="6">150</strain>
    </source>
</reference>
<gene>
    <name evidence="6" type="primary">fliS</name>
    <name evidence="6" type="ORF">K8V42_01030</name>
</gene>
<name>A0A9E3ZRI5_9ENTE</name>
<dbReference type="AlphaFoldDB" id="A0A9E3ZRI5"/>
<keyword evidence="5" id="KW-0143">Chaperone</keyword>
<protein>
    <submittedName>
        <fullName evidence="6">Flagellar export chaperone FliS</fullName>
    </submittedName>
</protein>
<dbReference type="GO" id="GO:0071973">
    <property type="term" value="P:bacterial-type flagellum-dependent cell motility"/>
    <property type="evidence" value="ECO:0007669"/>
    <property type="project" value="TreeGrafter"/>
</dbReference>
<evidence type="ECO:0000313" key="6">
    <source>
        <dbReference type="EMBL" id="MCC9272875.1"/>
    </source>
</evidence>
<dbReference type="SUPFAM" id="SSF101116">
    <property type="entry name" value="Flagellar export chaperone FliS"/>
    <property type="match status" value="1"/>
</dbReference>
<dbReference type="Gene3D" id="1.20.120.340">
    <property type="entry name" value="Flagellar protein FliS"/>
    <property type="match status" value="1"/>
</dbReference>
<dbReference type="GO" id="GO:0005829">
    <property type="term" value="C:cytosol"/>
    <property type="evidence" value="ECO:0007669"/>
    <property type="project" value="UniProtKB-SubCell"/>
</dbReference>
<dbReference type="Pfam" id="PF02561">
    <property type="entry name" value="FliS"/>
    <property type="match status" value="1"/>
</dbReference>
<organism evidence="6 7">
    <name type="scientific">Enterococcus aquimarinus</name>
    <dbReference type="NCBI Taxonomy" id="328396"/>
    <lineage>
        <taxon>Bacteria</taxon>
        <taxon>Bacillati</taxon>
        <taxon>Bacillota</taxon>
        <taxon>Bacilli</taxon>
        <taxon>Lactobacillales</taxon>
        <taxon>Enterococcaceae</taxon>
        <taxon>Enterococcus</taxon>
    </lineage>
</organism>
<dbReference type="InterPro" id="IPR003713">
    <property type="entry name" value="FliS"/>
</dbReference>
<evidence type="ECO:0000256" key="3">
    <source>
        <dbReference type="ARBA" id="ARBA00022490"/>
    </source>
</evidence>
<proteinExistence type="inferred from homology"/>
<evidence type="ECO:0000256" key="4">
    <source>
        <dbReference type="ARBA" id="ARBA00022795"/>
    </source>
</evidence>
<evidence type="ECO:0000256" key="2">
    <source>
        <dbReference type="ARBA" id="ARBA00008787"/>
    </source>
</evidence>
<keyword evidence="4" id="KW-1005">Bacterial flagellum biogenesis</keyword>
<dbReference type="PANTHER" id="PTHR34773:SF1">
    <property type="entry name" value="FLAGELLAR SECRETION CHAPERONE FLIS"/>
    <property type="match status" value="1"/>
</dbReference>
<keyword evidence="6" id="KW-0282">Flagellum</keyword>
<comment type="caution">
    <text evidence="6">The sequence shown here is derived from an EMBL/GenBank/DDBJ whole genome shotgun (WGS) entry which is preliminary data.</text>
</comment>
<keyword evidence="3" id="KW-0963">Cytoplasm</keyword>
<dbReference type="Proteomes" id="UP000813384">
    <property type="component" value="Unassembled WGS sequence"/>
</dbReference>
<evidence type="ECO:0000313" key="7">
    <source>
        <dbReference type="Proteomes" id="UP000813384"/>
    </source>
</evidence>
<dbReference type="GO" id="GO:0044780">
    <property type="term" value="P:bacterial-type flagellum assembly"/>
    <property type="evidence" value="ECO:0007669"/>
    <property type="project" value="InterPro"/>
</dbReference>
<dbReference type="EMBL" id="JAJJVO010000016">
    <property type="protein sequence ID" value="MCC9272875.1"/>
    <property type="molecule type" value="Genomic_DNA"/>
</dbReference>